<dbReference type="Pfam" id="PF00644">
    <property type="entry name" value="PARP"/>
    <property type="match status" value="1"/>
</dbReference>
<evidence type="ECO:0000256" key="13">
    <source>
        <dbReference type="ARBA" id="ARBA00022765"/>
    </source>
</evidence>
<dbReference type="PROSITE" id="PS51977">
    <property type="entry name" value="WGR"/>
    <property type="match status" value="1"/>
</dbReference>
<comment type="catalytic activity">
    <reaction evidence="22">
        <text>NAD(+) + (ADP-D-ribosyl)n-acceptor = nicotinamide + (ADP-D-ribosyl)n+1-acceptor + H(+).</text>
        <dbReference type="EC" id="2.4.2.30"/>
    </reaction>
</comment>
<dbReference type="Pfam" id="PF02877">
    <property type="entry name" value="PARP_reg"/>
    <property type="match status" value="1"/>
</dbReference>
<feature type="domain" description="PARP catalytic" evidence="27">
    <location>
        <begin position="239"/>
        <end position="441"/>
    </location>
</feature>
<comment type="subcellular location">
    <subcellularLocation>
        <location evidence="1">Chromosome</location>
    </subcellularLocation>
    <subcellularLocation>
        <location evidence="2">Cytoplasm</location>
        <location evidence="2">Cytosol</location>
    </subcellularLocation>
    <subcellularLocation>
        <location evidence="3">Nucleus</location>
        <location evidence="3">Nucleolus</location>
    </subcellularLocation>
</comment>
<dbReference type="PANTHER" id="PTHR10459">
    <property type="entry name" value="DNA LIGASE"/>
    <property type="match status" value="1"/>
</dbReference>
<keyword evidence="6" id="KW-1017">Isopeptide bond</keyword>
<dbReference type="InterPro" id="IPR012317">
    <property type="entry name" value="Poly(ADP-ribose)pol_cat_dom"/>
</dbReference>
<dbReference type="PANTHER" id="PTHR10459:SF112">
    <property type="entry name" value="POLY [ADP-RIBOSE] POLYMERASE 1"/>
    <property type="match status" value="1"/>
</dbReference>
<evidence type="ECO:0000256" key="17">
    <source>
        <dbReference type="ARBA" id="ARBA00023125"/>
    </source>
</evidence>
<evidence type="ECO:0000256" key="5">
    <source>
        <dbReference type="ARBA" id="ARBA00022490"/>
    </source>
</evidence>
<evidence type="ECO:0000256" key="25">
    <source>
        <dbReference type="ARBA" id="ARBA00048575"/>
    </source>
</evidence>
<comment type="caution">
    <text evidence="30">The sequence shown here is derived from an EMBL/GenBank/DDBJ whole genome shotgun (WGS) entry which is preliminary data.</text>
</comment>
<dbReference type="SUPFAM" id="SSF142921">
    <property type="entry name" value="WGR domain-like"/>
    <property type="match status" value="1"/>
</dbReference>
<evidence type="ECO:0000256" key="11">
    <source>
        <dbReference type="ARBA" id="ARBA00022695"/>
    </source>
</evidence>
<evidence type="ECO:0000256" key="12">
    <source>
        <dbReference type="ARBA" id="ARBA00022737"/>
    </source>
</evidence>
<comment type="catalytic activity">
    <reaction evidence="24">
        <text>L-tyrosyl-[protein] + NAD(+) = O-(ADP-D-ribosyl)-L-tyrosyl-[protein] + nicotinamide + H(+)</text>
        <dbReference type="Rhea" id="RHEA:58236"/>
        <dbReference type="Rhea" id="RHEA-COMP:10136"/>
        <dbReference type="Rhea" id="RHEA-COMP:15092"/>
        <dbReference type="ChEBI" id="CHEBI:15378"/>
        <dbReference type="ChEBI" id="CHEBI:17154"/>
        <dbReference type="ChEBI" id="CHEBI:46858"/>
        <dbReference type="ChEBI" id="CHEBI:57540"/>
        <dbReference type="ChEBI" id="CHEBI:142557"/>
    </reaction>
    <physiologicalReaction direction="left-to-right" evidence="24">
        <dbReference type="Rhea" id="RHEA:58237"/>
    </physiologicalReaction>
</comment>
<dbReference type="InterPro" id="IPR050800">
    <property type="entry name" value="ARTD/PARP"/>
</dbReference>
<keyword evidence="13" id="KW-0013">ADP-ribosylation</keyword>
<dbReference type="InterPro" id="IPR004102">
    <property type="entry name" value="Poly(ADP-ribose)pol_reg_dom"/>
</dbReference>
<keyword evidence="5" id="KW-0963">Cytoplasm</keyword>
<evidence type="ECO:0000256" key="8">
    <source>
        <dbReference type="ARBA" id="ARBA00022588"/>
    </source>
</evidence>
<dbReference type="PROSITE" id="PS51059">
    <property type="entry name" value="PARP_CATALYTIC"/>
    <property type="match status" value="1"/>
</dbReference>
<dbReference type="Proteomes" id="UP001159363">
    <property type="component" value="Chromosome 13"/>
</dbReference>
<comment type="catalytic activity">
    <reaction evidence="20">
        <text>L-glutamyl-[protein] + NAD(+) = 5-O-(ADP-D-ribosyl)-L-glutamyl-[protein] + nicotinamide</text>
        <dbReference type="Rhea" id="RHEA:58224"/>
        <dbReference type="Rhea" id="RHEA-COMP:10208"/>
        <dbReference type="Rhea" id="RHEA-COMP:15089"/>
        <dbReference type="ChEBI" id="CHEBI:17154"/>
        <dbReference type="ChEBI" id="CHEBI:29973"/>
        <dbReference type="ChEBI" id="CHEBI:57540"/>
        <dbReference type="ChEBI" id="CHEBI:142540"/>
    </reaction>
    <physiologicalReaction direction="left-to-right" evidence="20">
        <dbReference type="Rhea" id="RHEA:58225"/>
    </physiologicalReaction>
</comment>
<dbReference type="SUPFAM" id="SSF56399">
    <property type="entry name" value="ADP-ribosylation"/>
    <property type="match status" value="1"/>
</dbReference>
<evidence type="ECO:0000256" key="9">
    <source>
        <dbReference type="ARBA" id="ARBA00022676"/>
    </source>
</evidence>
<proteinExistence type="predicted"/>
<dbReference type="CDD" id="cd08001">
    <property type="entry name" value="WGR_PARP1_like"/>
    <property type="match status" value="1"/>
</dbReference>
<protein>
    <recommendedName>
        <fullName evidence="26">Poly [ADP-ribose] polymerase</fullName>
        <shortName evidence="26">PARP</shortName>
        <ecNumber evidence="26">2.4.2.-</ecNumber>
    </recommendedName>
</protein>
<evidence type="ECO:0000259" key="27">
    <source>
        <dbReference type="PROSITE" id="PS51059"/>
    </source>
</evidence>
<comment type="catalytic activity">
    <reaction evidence="21">
        <text>L-aspartyl-[protein] + NAD(+) = 4-O-(ADP-D-ribosyl)-L-aspartyl-[protein] + nicotinamide</text>
        <dbReference type="Rhea" id="RHEA:54424"/>
        <dbReference type="Rhea" id="RHEA-COMP:9867"/>
        <dbReference type="Rhea" id="RHEA-COMP:13832"/>
        <dbReference type="ChEBI" id="CHEBI:17154"/>
        <dbReference type="ChEBI" id="CHEBI:29961"/>
        <dbReference type="ChEBI" id="CHEBI:57540"/>
        <dbReference type="ChEBI" id="CHEBI:138102"/>
    </reaction>
    <physiologicalReaction direction="left-to-right" evidence="21">
        <dbReference type="Rhea" id="RHEA:54425"/>
    </physiologicalReaction>
</comment>
<evidence type="ECO:0000313" key="31">
    <source>
        <dbReference type="Proteomes" id="UP001159363"/>
    </source>
</evidence>
<reference evidence="30 31" key="1">
    <citation type="submission" date="2023-02" db="EMBL/GenBank/DDBJ databases">
        <title>LHISI_Scaffold_Assembly.</title>
        <authorList>
            <person name="Stuart O.P."/>
            <person name="Cleave R."/>
            <person name="Magrath M.J.L."/>
            <person name="Mikheyev A.S."/>
        </authorList>
    </citation>
    <scope>NUCLEOTIDE SEQUENCE [LARGE SCALE GENOMIC DNA]</scope>
    <source>
        <strain evidence="30">Daus_M_001</strain>
        <tissue evidence="30">Leg muscle</tissue>
    </source>
</reference>
<dbReference type="InterPro" id="IPR036616">
    <property type="entry name" value="Poly(ADP-ribose)pol_reg_dom_sf"/>
</dbReference>
<sequence>MPIMVDNFVPCIFILPVHHSSCSRRYWVFRAYGRIGTKIGNKKLEEFDSKEEAVQNFKELFLDKTGNAWDKKDNFNKVPGRYVPLDIQYVEEESQALMEPCKVESTLPVPVQNFIKMIFDKELMKNVLLQFELDLEKMPLGKISRHQIKKAYGVLTELQELMNSSGPDIKFIDASNRFYTLVPHDFGVNNAPIIRSEDVIKKYTLFFFQQKIEMLDSLMEIEIAYNMIGKSEDDGSGMNIIDVHYKKLKTDISPLERHTDEFVLIEQYMKNTHAETHSQYSLEIIDVFKIAREGEESRFKPFKKLSNRHLLWHGSRVTNFAGILSQGLRIAPPEAPVTGYMFGKGIYFADMVSKSANYCCTSKMNSNGVLLLCDVALGNMYERTNADYIEKLPPGKHSCKGLGMTHPDPTVHTTLGDIRIPCGKPVKAKAKSALLYNEYIV</sequence>
<organism evidence="30 31">
    <name type="scientific">Dryococelus australis</name>
    <dbReference type="NCBI Taxonomy" id="614101"/>
    <lineage>
        <taxon>Eukaryota</taxon>
        <taxon>Metazoa</taxon>
        <taxon>Ecdysozoa</taxon>
        <taxon>Arthropoda</taxon>
        <taxon>Hexapoda</taxon>
        <taxon>Insecta</taxon>
        <taxon>Pterygota</taxon>
        <taxon>Neoptera</taxon>
        <taxon>Polyneoptera</taxon>
        <taxon>Phasmatodea</taxon>
        <taxon>Verophasmatodea</taxon>
        <taxon>Anareolatae</taxon>
        <taxon>Phasmatidae</taxon>
        <taxon>Eurycanthinae</taxon>
        <taxon>Dryococelus</taxon>
    </lineage>
</organism>
<keyword evidence="19" id="KW-0539">Nucleus</keyword>
<evidence type="ECO:0000256" key="1">
    <source>
        <dbReference type="ARBA" id="ARBA00004286"/>
    </source>
</evidence>
<keyword evidence="12" id="KW-0677">Repeat</keyword>
<evidence type="ECO:0000256" key="15">
    <source>
        <dbReference type="ARBA" id="ARBA00023015"/>
    </source>
</evidence>
<dbReference type="InterPro" id="IPR036930">
    <property type="entry name" value="WGR_dom_sf"/>
</dbReference>
<evidence type="ECO:0000256" key="24">
    <source>
        <dbReference type="ARBA" id="ARBA00048339"/>
    </source>
</evidence>
<gene>
    <name evidence="30" type="ORF">PR048_030694</name>
</gene>
<keyword evidence="9 26" id="KW-0328">Glycosyltransferase</keyword>
<evidence type="ECO:0000256" key="20">
    <source>
        <dbReference type="ARBA" id="ARBA00024159"/>
    </source>
</evidence>
<keyword evidence="8" id="KW-0399">Innate immunity</keyword>
<dbReference type="EC" id="2.4.2.-" evidence="26"/>
<keyword evidence="11" id="KW-0548">Nucleotidyltransferase</keyword>
<evidence type="ECO:0000256" key="21">
    <source>
        <dbReference type="ARBA" id="ARBA00024164"/>
    </source>
</evidence>
<evidence type="ECO:0000256" key="19">
    <source>
        <dbReference type="ARBA" id="ARBA00023242"/>
    </source>
</evidence>
<evidence type="ECO:0000256" key="7">
    <source>
        <dbReference type="ARBA" id="ARBA00022533"/>
    </source>
</evidence>
<dbReference type="CDD" id="cd01437">
    <property type="entry name" value="parp_like"/>
    <property type="match status" value="1"/>
</dbReference>
<keyword evidence="10 26" id="KW-0808">Transferase</keyword>
<evidence type="ECO:0000259" key="28">
    <source>
        <dbReference type="PROSITE" id="PS51060"/>
    </source>
</evidence>
<evidence type="ECO:0000256" key="14">
    <source>
        <dbReference type="ARBA" id="ARBA00022859"/>
    </source>
</evidence>
<evidence type="ECO:0000256" key="6">
    <source>
        <dbReference type="ARBA" id="ARBA00022499"/>
    </source>
</evidence>
<comment type="catalytic activity">
    <reaction evidence="23">
        <text>L-histidyl-[protein] + NAD(+) = N(tele)-(ADP-D-ribosyl)-L-histidyl-[protein] + nicotinamide + H(+)</text>
        <dbReference type="Rhea" id="RHEA:72071"/>
        <dbReference type="Rhea" id="RHEA-COMP:9745"/>
        <dbReference type="Rhea" id="RHEA-COMP:18085"/>
        <dbReference type="ChEBI" id="CHEBI:15378"/>
        <dbReference type="ChEBI" id="CHEBI:17154"/>
        <dbReference type="ChEBI" id="CHEBI:29979"/>
        <dbReference type="ChEBI" id="CHEBI:57540"/>
        <dbReference type="ChEBI" id="CHEBI:191398"/>
    </reaction>
    <physiologicalReaction direction="left-to-right" evidence="23">
        <dbReference type="Rhea" id="RHEA:72072"/>
    </physiologicalReaction>
</comment>
<evidence type="ECO:0000256" key="3">
    <source>
        <dbReference type="ARBA" id="ARBA00004604"/>
    </source>
</evidence>
<evidence type="ECO:0000256" key="10">
    <source>
        <dbReference type="ARBA" id="ARBA00022679"/>
    </source>
</evidence>
<evidence type="ECO:0000256" key="16">
    <source>
        <dbReference type="ARBA" id="ARBA00023027"/>
    </source>
</evidence>
<dbReference type="InterPro" id="IPR008893">
    <property type="entry name" value="WGR_domain"/>
</dbReference>
<keyword evidence="15" id="KW-0805">Transcription regulation</keyword>
<evidence type="ECO:0000313" key="30">
    <source>
        <dbReference type="EMBL" id="KAJ8869126.1"/>
    </source>
</evidence>
<keyword evidence="7" id="KW-0021">Allosteric enzyme</keyword>
<keyword evidence="4" id="KW-0158">Chromosome</keyword>
<dbReference type="PROSITE" id="PS51060">
    <property type="entry name" value="PARP_ALPHA_HD"/>
    <property type="match status" value="1"/>
</dbReference>
<evidence type="ECO:0000256" key="2">
    <source>
        <dbReference type="ARBA" id="ARBA00004514"/>
    </source>
</evidence>
<keyword evidence="14" id="KW-0391">Immunity</keyword>
<keyword evidence="31" id="KW-1185">Reference proteome</keyword>
<evidence type="ECO:0000256" key="4">
    <source>
        <dbReference type="ARBA" id="ARBA00022454"/>
    </source>
</evidence>
<dbReference type="Gene3D" id="1.20.142.10">
    <property type="entry name" value="Poly(ADP-ribose) polymerase, regulatory domain"/>
    <property type="match status" value="1"/>
</dbReference>
<feature type="domain" description="WGR" evidence="29">
    <location>
        <begin position="1"/>
        <end position="82"/>
    </location>
</feature>
<evidence type="ECO:0000256" key="18">
    <source>
        <dbReference type="ARBA" id="ARBA00023163"/>
    </source>
</evidence>
<dbReference type="SMART" id="SM00773">
    <property type="entry name" value="WGR"/>
    <property type="match status" value="1"/>
</dbReference>
<evidence type="ECO:0000256" key="23">
    <source>
        <dbReference type="ARBA" id="ARBA00048241"/>
    </source>
</evidence>
<comment type="catalytic activity">
    <reaction evidence="25">
        <text>L-seryl-[protein] + NAD(+) = O-(ADP-D-ribosyl)-L-seryl-[protein] + nicotinamide + H(+)</text>
        <dbReference type="Rhea" id="RHEA:58232"/>
        <dbReference type="Rhea" id="RHEA-COMP:9863"/>
        <dbReference type="Rhea" id="RHEA-COMP:15091"/>
        <dbReference type="ChEBI" id="CHEBI:15378"/>
        <dbReference type="ChEBI" id="CHEBI:17154"/>
        <dbReference type="ChEBI" id="CHEBI:29999"/>
        <dbReference type="ChEBI" id="CHEBI:57540"/>
        <dbReference type="ChEBI" id="CHEBI:142556"/>
    </reaction>
    <physiologicalReaction direction="left-to-right" evidence="25">
        <dbReference type="Rhea" id="RHEA:58233"/>
    </physiologicalReaction>
</comment>
<name>A0ABQ9GC79_9NEOP</name>
<evidence type="ECO:0000256" key="26">
    <source>
        <dbReference type="RuleBase" id="RU362114"/>
    </source>
</evidence>
<feature type="non-terminal residue" evidence="30">
    <location>
        <position position="441"/>
    </location>
</feature>
<dbReference type="EMBL" id="JARBHB010000014">
    <property type="protein sequence ID" value="KAJ8869126.1"/>
    <property type="molecule type" value="Genomic_DNA"/>
</dbReference>
<dbReference type="SUPFAM" id="SSF47587">
    <property type="entry name" value="Domain of poly(ADP-ribose) polymerase"/>
    <property type="match status" value="1"/>
</dbReference>
<dbReference type="Pfam" id="PF05406">
    <property type="entry name" value="WGR"/>
    <property type="match status" value="1"/>
</dbReference>
<keyword evidence="17" id="KW-0238">DNA-binding</keyword>
<accession>A0ABQ9GC79</accession>
<evidence type="ECO:0000259" key="29">
    <source>
        <dbReference type="PROSITE" id="PS51977"/>
    </source>
</evidence>
<keyword evidence="16 26" id="KW-0520">NAD</keyword>
<feature type="domain" description="PARP alpha-helical" evidence="28">
    <location>
        <begin position="104"/>
        <end position="229"/>
    </location>
</feature>
<dbReference type="Gene3D" id="3.90.228.10">
    <property type="match status" value="1"/>
</dbReference>
<keyword evidence="18" id="KW-0804">Transcription</keyword>
<evidence type="ECO:0000256" key="22">
    <source>
        <dbReference type="ARBA" id="ARBA00033987"/>
    </source>
</evidence>